<proteinExistence type="predicted"/>
<reference evidence="1 2" key="1">
    <citation type="submission" date="2018-10" db="EMBL/GenBank/DDBJ databases">
        <title>Genomic Encyclopedia of Archaeal and Bacterial Type Strains, Phase II (KMG-II): from individual species to whole genera.</title>
        <authorList>
            <person name="Goeker M."/>
        </authorList>
    </citation>
    <scope>NUCLEOTIDE SEQUENCE [LARGE SCALE GENOMIC DNA]</scope>
    <source>
        <strain evidence="1 2">DSM 18602</strain>
    </source>
</reference>
<organism evidence="1 2">
    <name type="scientific">Mucilaginibacter gracilis</name>
    <dbReference type="NCBI Taxonomy" id="423350"/>
    <lineage>
        <taxon>Bacteria</taxon>
        <taxon>Pseudomonadati</taxon>
        <taxon>Bacteroidota</taxon>
        <taxon>Sphingobacteriia</taxon>
        <taxon>Sphingobacteriales</taxon>
        <taxon>Sphingobacteriaceae</taxon>
        <taxon>Mucilaginibacter</taxon>
    </lineage>
</organism>
<comment type="caution">
    <text evidence="1">The sequence shown here is derived from an EMBL/GenBank/DDBJ whole genome shotgun (WGS) entry which is preliminary data.</text>
</comment>
<protein>
    <submittedName>
        <fullName evidence="1">Uncharacterized protein</fullName>
    </submittedName>
</protein>
<keyword evidence="2" id="KW-1185">Reference proteome</keyword>
<accession>A0A495IWF5</accession>
<dbReference type="Proteomes" id="UP000268007">
    <property type="component" value="Unassembled WGS sequence"/>
</dbReference>
<evidence type="ECO:0000313" key="2">
    <source>
        <dbReference type="Proteomes" id="UP000268007"/>
    </source>
</evidence>
<dbReference type="EMBL" id="RBKU01000001">
    <property type="protein sequence ID" value="RKR80922.1"/>
    <property type="molecule type" value="Genomic_DNA"/>
</dbReference>
<sequence length="45" mass="5079">MCGMKEIFKHIHSVTIAGLTWHGNGPQKLIDKAYPQWAKQNGLTE</sequence>
<name>A0A495IWF5_9SPHI</name>
<dbReference type="AlphaFoldDB" id="A0A495IWF5"/>
<gene>
    <name evidence="1" type="ORF">BDD43_1060</name>
</gene>
<evidence type="ECO:0000313" key="1">
    <source>
        <dbReference type="EMBL" id="RKR80922.1"/>
    </source>
</evidence>